<name>A0A6J5EHZ5_9BURK</name>
<sequence>MFAVQFLQKEIIMNENQEKQDLPLIEWMQEEQHEDWVEMMKDSAVIPFATALWA</sequence>
<proteinExistence type="predicted"/>
<accession>A0A6J5EHZ5</accession>
<protein>
    <submittedName>
        <fullName evidence="1">Mercuric reductase</fullName>
    </submittedName>
</protein>
<keyword evidence="2" id="KW-1185">Reference proteome</keyword>
<evidence type="ECO:0000313" key="1">
    <source>
        <dbReference type="EMBL" id="VWB58380.1"/>
    </source>
</evidence>
<reference evidence="1 2" key="1">
    <citation type="submission" date="2019-09" db="EMBL/GenBank/DDBJ databases">
        <authorList>
            <person name="Depoorter E."/>
        </authorList>
    </citation>
    <scope>NUCLEOTIDE SEQUENCE [LARGE SCALE GENOMIC DNA]</scope>
    <source>
        <strain evidence="1">LMG 30113</strain>
    </source>
</reference>
<dbReference type="AlphaFoldDB" id="A0A6J5EHZ5"/>
<dbReference type="EMBL" id="CABVQD010000006">
    <property type="protein sequence ID" value="VWB58380.1"/>
    <property type="molecule type" value="Genomic_DNA"/>
</dbReference>
<evidence type="ECO:0000313" key="2">
    <source>
        <dbReference type="Proteomes" id="UP000494330"/>
    </source>
</evidence>
<organism evidence="1 2">
    <name type="scientific">Burkholderia paludis</name>
    <dbReference type="NCBI Taxonomy" id="1506587"/>
    <lineage>
        <taxon>Bacteria</taxon>
        <taxon>Pseudomonadati</taxon>
        <taxon>Pseudomonadota</taxon>
        <taxon>Betaproteobacteria</taxon>
        <taxon>Burkholderiales</taxon>
        <taxon>Burkholderiaceae</taxon>
        <taxon>Burkholderia</taxon>
        <taxon>Burkholderia cepacia complex</taxon>
    </lineage>
</organism>
<gene>
    <name evidence="1" type="ORF">BPA30113_02570</name>
</gene>
<dbReference type="Proteomes" id="UP000494330">
    <property type="component" value="Unassembled WGS sequence"/>
</dbReference>